<comment type="similarity">
    <text evidence="8">Belongs to the TsuA/YedE (TC 9.B.102) family.</text>
</comment>
<dbReference type="EMBL" id="JAQQXR010000023">
    <property type="protein sequence ID" value="MDC8760915.1"/>
    <property type="molecule type" value="Genomic_DNA"/>
</dbReference>
<dbReference type="InterPro" id="IPR007272">
    <property type="entry name" value="Sulf_transp_TsuA/YedE"/>
</dbReference>
<evidence type="ECO:0000313" key="10">
    <source>
        <dbReference type="EMBL" id="MDC8760915.1"/>
    </source>
</evidence>
<evidence type="ECO:0000256" key="5">
    <source>
        <dbReference type="ARBA" id="ARBA00022692"/>
    </source>
</evidence>
<keyword evidence="6 9" id="KW-1133">Transmembrane helix</keyword>
<evidence type="ECO:0000256" key="9">
    <source>
        <dbReference type="SAM" id="Phobius"/>
    </source>
</evidence>
<dbReference type="RefSeq" id="WP_273674996.1">
    <property type="nucleotide sequence ID" value="NZ_JAQQXR010000023.1"/>
</dbReference>
<evidence type="ECO:0000256" key="3">
    <source>
        <dbReference type="ARBA" id="ARBA00022475"/>
    </source>
</evidence>
<accession>A0ABT5K8V1</accession>
<feature type="transmembrane region" description="Helical" evidence="9">
    <location>
        <begin position="79"/>
        <end position="99"/>
    </location>
</feature>
<keyword evidence="2" id="KW-0813">Transport</keyword>
<sequence length="171" mass="17790">MIYIILFSILKSTRIARKQRRRSRKTPMSIDWNAFTPWSALLGGVLIGVAAAMLVLLNGRIAGISGIVGGLLRPARGDIGWRLAFLAGLIGAPLAYALFQALPTVQIDAGNGTLLAAGLLVGVGTRYGAGCTSGHGVCGLSRLSPRSAVATAMFMAAGFATVFVLRHLLAA</sequence>
<feature type="transmembrane region" description="Helical" evidence="9">
    <location>
        <begin position="38"/>
        <end position="58"/>
    </location>
</feature>
<keyword evidence="11" id="KW-1185">Reference proteome</keyword>
<protein>
    <submittedName>
        <fullName evidence="10">YeeE/YedE family protein</fullName>
    </submittedName>
</protein>
<evidence type="ECO:0000256" key="4">
    <source>
        <dbReference type="ARBA" id="ARBA00022519"/>
    </source>
</evidence>
<feature type="transmembrane region" description="Helical" evidence="9">
    <location>
        <begin position="149"/>
        <end position="169"/>
    </location>
</feature>
<gene>
    <name evidence="10" type="ORF">OIK44_25335</name>
</gene>
<evidence type="ECO:0000313" key="11">
    <source>
        <dbReference type="Proteomes" id="UP001221208"/>
    </source>
</evidence>
<comment type="caution">
    <text evidence="10">The sequence shown here is derived from an EMBL/GenBank/DDBJ whole genome shotgun (WGS) entry which is preliminary data.</text>
</comment>
<name>A0ABT5K8V1_9BURK</name>
<evidence type="ECO:0000256" key="2">
    <source>
        <dbReference type="ARBA" id="ARBA00022448"/>
    </source>
</evidence>
<proteinExistence type="inferred from homology"/>
<organism evidence="10 11">
    <name type="scientific">Janthinobacterium fluminis</name>
    <dbReference type="NCBI Taxonomy" id="2987524"/>
    <lineage>
        <taxon>Bacteria</taxon>
        <taxon>Pseudomonadati</taxon>
        <taxon>Pseudomonadota</taxon>
        <taxon>Betaproteobacteria</taxon>
        <taxon>Burkholderiales</taxon>
        <taxon>Oxalobacteraceae</taxon>
        <taxon>Janthinobacterium</taxon>
    </lineage>
</organism>
<evidence type="ECO:0000256" key="6">
    <source>
        <dbReference type="ARBA" id="ARBA00022989"/>
    </source>
</evidence>
<comment type="subcellular location">
    <subcellularLocation>
        <location evidence="1">Cell inner membrane</location>
        <topology evidence="1">Multi-pass membrane protein</topology>
    </subcellularLocation>
</comment>
<keyword evidence="4" id="KW-0997">Cell inner membrane</keyword>
<evidence type="ECO:0000256" key="8">
    <source>
        <dbReference type="ARBA" id="ARBA00035655"/>
    </source>
</evidence>
<keyword evidence="5 9" id="KW-0812">Transmembrane</keyword>
<dbReference type="PANTHER" id="PTHR30574:SF1">
    <property type="entry name" value="SULPHUR TRANSPORT DOMAIN-CONTAINING PROTEIN"/>
    <property type="match status" value="1"/>
</dbReference>
<dbReference type="PANTHER" id="PTHR30574">
    <property type="entry name" value="INNER MEMBRANE PROTEIN YEDE"/>
    <property type="match status" value="1"/>
</dbReference>
<dbReference type="Proteomes" id="UP001221208">
    <property type="component" value="Unassembled WGS sequence"/>
</dbReference>
<keyword evidence="3" id="KW-1003">Cell membrane</keyword>
<evidence type="ECO:0000256" key="7">
    <source>
        <dbReference type="ARBA" id="ARBA00023136"/>
    </source>
</evidence>
<reference evidence="10 11" key="1">
    <citation type="submission" date="2022-10" db="EMBL/GenBank/DDBJ databases">
        <title>Janthinobacterium sp. hw3 Genome sequencing.</title>
        <authorList>
            <person name="Park S."/>
        </authorList>
    </citation>
    <scope>NUCLEOTIDE SEQUENCE [LARGE SCALE GENOMIC DNA]</scope>
    <source>
        <strain evidence="11">hw3</strain>
    </source>
</reference>
<evidence type="ECO:0000256" key="1">
    <source>
        <dbReference type="ARBA" id="ARBA00004429"/>
    </source>
</evidence>
<dbReference type="Pfam" id="PF04143">
    <property type="entry name" value="Sulf_transp"/>
    <property type="match status" value="1"/>
</dbReference>
<keyword evidence="7 9" id="KW-0472">Membrane</keyword>